<evidence type="ECO:0000256" key="7">
    <source>
        <dbReference type="ARBA" id="ARBA00023170"/>
    </source>
</evidence>
<gene>
    <name evidence="12" type="ORF">ILYODFUR_009919</name>
</gene>
<dbReference type="InterPro" id="IPR050200">
    <property type="entry name" value="Nuclear_hormone_rcpt_NR3"/>
</dbReference>
<dbReference type="PROSITE" id="PS00031">
    <property type="entry name" value="NUCLEAR_REC_DBD_1"/>
    <property type="match status" value="1"/>
</dbReference>
<dbReference type="PRINTS" id="PR00047">
    <property type="entry name" value="STROIDFINGER"/>
</dbReference>
<keyword evidence="3 9" id="KW-0862">Zinc</keyword>
<evidence type="ECO:0000256" key="3">
    <source>
        <dbReference type="ARBA" id="ARBA00022833"/>
    </source>
</evidence>
<dbReference type="EMBL" id="JAHRIQ010000705">
    <property type="protein sequence ID" value="MEQ2220864.1"/>
    <property type="molecule type" value="Genomic_DNA"/>
</dbReference>
<dbReference type="InterPro" id="IPR013088">
    <property type="entry name" value="Znf_NHR/GATA"/>
</dbReference>
<evidence type="ECO:0008006" key="14">
    <source>
        <dbReference type="Google" id="ProtNLM"/>
    </source>
</evidence>
<dbReference type="PROSITE" id="PS51843">
    <property type="entry name" value="NR_LBD"/>
    <property type="match status" value="1"/>
</dbReference>
<dbReference type="Gene3D" id="1.10.565.10">
    <property type="entry name" value="Retinoid X Receptor"/>
    <property type="match status" value="1"/>
</dbReference>
<dbReference type="Gene3D" id="3.30.50.10">
    <property type="entry name" value="Erythroid Transcription Factor GATA-1, subunit A"/>
    <property type="match status" value="1"/>
</dbReference>
<comment type="caution">
    <text evidence="12">The sequence shown here is derived from an EMBL/GenBank/DDBJ whole genome shotgun (WGS) entry which is preliminary data.</text>
</comment>
<dbReference type="InterPro" id="IPR000536">
    <property type="entry name" value="Nucl_hrmn_rcpt_lig-bd"/>
</dbReference>
<dbReference type="SUPFAM" id="SSF48508">
    <property type="entry name" value="Nuclear receptor ligand-binding domain"/>
    <property type="match status" value="1"/>
</dbReference>
<evidence type="ECO:0000256" key="4">
    <source>
        <dbReference type="ARBA" id="ARBA00023015"/>
    </source>
</evidence>
<dbReference type="CDD" id="cd07172">
    <property type="entry name" value="NR_DBD_GR_PR"/>
    <property type="match status" value="1"/>
</dbReference>
<dbReference type="SUPFAM" id="SSF57716">
    <property type="entry name" value="Glucocorticoid receptor-like (DNA-binding domain)"/>
    <property type="match status" value="1"/>
</dbReference>
<keyword evidence="4 9" id="KW-0805">Transcription regulation</keyword>
<keyword evidence="13" id="KW-1185">Reference proteome</keyword>
<reference evidence="12 13" key="1">
    <citation type="submission" date="2021-06" db="EMBL/GenBank/DDBJ databases">
        <authorList>
            <person name="Palmer J.M."/>
        </authorList>
    </citation>
    <scope>NUCLEOTIDE SEQUENCE [LARGE SCALE GENOMIC DNA]</scope>
    <source>
        <strain evidence="13">if_2019</strain>
        <tissue evidence="12">Muscle</tissue>
    </source>
</reference>
<protein>
    <recommendedName>
        <fullName evidence="14">Progesterone receptor</fullName>
    </recommendedName>
</protein>
<evidence type="ECO:0000259" key="11">
    <source>
        <dbReference type="PROSITE" id="PS51843"/>
    </source>
</evidence>
<evidence type="ECO:0000256" key="5">
    <source>
        <dbReference type="ARBA" id="ARBA00023125"/>
    </source>
</evidence>
<keyword evidence="6 9" id="KW-0804">Transcription</keyword>
<evidence type="ECO:0000256" key="6">
    <source>
        <dbReference type="ARBA" id="ARBA00023163"/>
    </source>
</evidence>
<keyword evidence="2 9" id="KW-0863">Zinc-finger</keyword>
<keyword evidence="7 9" id="KW-0675">Receptor</keyword>
<keyword evidence="8 9" id="KW-0539">Nucleus</keyword>
<evidence type="ECO:0000313" key="12">
    <source>
        <dbReference type="EMBL" id="MEQ2220864.1"/>
    </source>
</evidence>
<dbReference type="PROSITE" id="PS51030">
    <property type="entry name" value="NUCLEAR_REC_DBD_2"/>
    <property type="match status" value="1"/>
</dbReference>
<dbReference type="Proteomes" id="UP001482620">
    <property type="component" value="Unassembled WGS sequence"/>
</dbReference>
<proteinExistence type="inferred from homology"/>
<dbReference type="SMART" id="SM00430">
    <property type="entry name" value="HOLI"/>
    <property type="match status" value="1"/>
</dbReference>
<evidence type="ECO:0000256" key="8">
    <source>
        <dbReference type="ARBA" id="ARBA00023242"/>
    </source>
</evidence>
<evidence type="ECO:0000259" key="10">
    <source>
        <dbReference type="PROSITE" id="PS51030"/>
    </source>
</evidence>
<feature type="domain" description="NR LBD" evidence="11">
    <location>
        <begin position="386"/>
        <end position="620"/>
    </location>
</feature>
<evidence type="ECO:0000256" key="1">
    <source>
        <dbReference type="ARBA" id="ARBA00022723"/>
    </source>
</evidence>
<keyword evidence="1 9" id="KW-0479">Metal-binding</keyword>
<dbReference type="PRINTS" id="PR00398">
    <property type="entry name" value="STRDHORMONER"/>
</dbReference>
<sequence length="641" mass="71811">MNGKMSAINTTSTADSTDSRVSGLIDAGFNRSTKLPARNLGNPDPLIHGLNSNGDCTVYKDCNVIEASVSAKQFYDSNSDYLKSDTVPWEDFIKLQRTGASISESLPGANLSLSSTSGACKFIKDEKEPSVIMDTPCPRFDASPEIPALDTRCETDSKHHMGLGVVPRPRLEGSSNFLRELNQPEQLGIPGRTDSRCALSAHSPAPHTVYKTEASRWQIQTSTSESQYWLHSTGMTEADAFTVRNYEGIQNQTQRNPSPFSTFPGLQQQHQRMCVICGDEASGCHYGVLTCGSCKVFFKRAVEGHHSYLCAGRNDCIVDKIRRKNCPACRLRKCYQAGMMLGGRKLKRFGALKALSLAPSLMFQSHLAMSGDGQALTSMSCVPSIHEIQLSQQIINILENIEPEIVYSGYDSSQPEVPHLLLNSLNRLCEKQLLWIIKWSKSLPGFRNLHINDQMTLIQYSWMNLMVFSLGWRSFQNVTSEYLYFAPDMVLSQEQMRGSPIYDLCLAIQFIPQEFANLQVTREEFLCMKAIILLNTVPLEGLKSQAAFEEMRQSYIRELSRAIHMKEKGVIASSQRFYHLTKLMDAMHDIVKKVNLFCLSTFIQADAMKVEFPEMMSEVIASQLPKVLAGMVKPLLFHLKQ</sequence>
<feature type="domain" description="Nuclear receptor" evidence="10">
    <location>
        <begin position="271"/>
        <end position="346"/>
    </location>
</feature>
<evidence type="ECO:0000256" key="2">
    <source>
        <dbReference type="ARBA" id="ARBA00022771"/>
    </source>
</evidence>
<dbReference type="InterPro" id="IPR001723">
    <property type="entry name" value="Nuclear_hrmn_rcpt"/>
</dbReference>
<dbReference type="Pfam" id="PF00104">
    <property type="entry name" value="Hormone_recep"/>
    <property type="match status" value="1"/>
</dbReference>
<comment type="similarity">
    <text evidence="9">Belongs to the nuclear hormone receptor family.</text>
</comment>
<dbReference type="InterPro" id="IPR035500">
    <property type="entry name" value="NHR-like_dom_sf"/>
</dbReference>
<organism evidence="12 13">
    <name type="scientific">Ilyodon furcidens</name>
    <name type="common">goldbreast splitfin</name>
    <dbReference type="NCBI Taxonomy" id="33524"/>
    <lineage>
        <taxon>Eukaryota</taxon>
        <taxon>Metazoa</taxon>
        <taxon>Chordata</taxon>
        <taxon>Craniata</taxon>
        <taxon>Vertebrata</taxon>
        <taxon>Euteleostomi</taxon>
        <taxon>Actinopterygii</taxon>
        <taxon>Neopterygii</taxon>
        <taxon>Teleostei</taxon>
        <taxon>Neoteleostei</taxon>
        <taxon>Acanthomorphata</taxon>
        <taxon>Ovalentaria</taxon>
        <taxon>Atherinomorphae</taxon>
        <taxon>Cyprinodontiformes</taxon>
        <taxon>Goodeidae</taxon>
        <taxon>Ilyodon</taxon>
    </lineage>
</organism>
<accession>A0ABV0SJY4</accession>
<dbReference type="PANTHER" id="PTHR48092">
    <property type="entry name" value="KNIRPS-RELATED PROTEIN-RELATED"/>
    <property type="match status" value="1"/>
</dbReference>
<keyword evidence="5 9" id="KW-0238">DNA-binding</keyword>
<evidence type="ECO:0000313" key="13">
    <source>
        <dbReference type="Proteomes" id="UP001482620"/>
    </source>
</evidence>
<dbReference type="Pfam" id="PF00105">
    <property type="entry name" value="zf-C4"/>
    <property type="match status" value="1"/>
</dbReference>
<evidence type="ECO:0000256" key="9">
    <source>
        <dbReference type="RuleBase" id="RU004334"/>
    </source>
</evidence>
<dbReference type="SMART" id="SM00399">
    <property type="entry name" value="ZnF_C4"/>
    <property type="match status" value="1"/>
</dbReference>
<dbReference type="InterPro" id="IPR001628">
    <property type="entry name" value="Znf_hrmn_rcpt"/>
</dbReference>
<comment type="subcellular location">
    <subcellularLocation>
        <location evidence="9">Nucleus</location>
    </subcellularLocation>
</comment>
<name>A0ABV0SJY4_9TELE</name>